<sequence>MSSLPYSSWPLILLLALWCMVARESNGASNNVKVGSISKVEDAENFHIYYGQTFKVIKNAIDGKSYLLIQNTSRMAVRTKYCTSRIKSYVIPLLNYSLDTQSSQGGVPVSFFELLGLLGSLKGITSDAVASPCLLKLCEAGEVVKLDKGDQQGQVLSQFAAHFISDTDQPQTCNFANFFPLSEGTPLQRAEWIKFLGAFTNLETKANQVYDAVKASYTCLSQMAANKTKSFKPIVAWMGYDQNGCMWSFTKDSHKLKFVEDAGGENIDKSINKVSYNVSDPDDLEALHAILCTVDAVIDETLSSDPLNYTQTTFLGNINVDDNTCFAFLANQSIWRYDKRVRNGTTLDWYDGAISQPNLVLADIVEALFPTGNYTTSYFRNIAKGEGVINISPDMCDRDASLPSAIDPKTGSVFAGRAIRKRASESYPNRTSIIYGQTRFTWPQTYDRCCRLAASLLSLNIAKNDVVSVVAPNTPAMYEMHFAVPMAGAVLNPINTRLDATSIAAILRHAKPKILFIDRSFELLAREILHLLSCDDSQLNLLVVFIEDNKFPKRVSSEELDYECLIQRGEPTPSLVARMFRIQDEHDPISLNYTSGTTANPKGVVISHRGAYLCTLSAIIGWEMGTCPVYLWTLPMFHCNGWTFTWATAARGGTSVCMRHVTAPEIYKNIKMHSVTHMCCVPTVFNILLKGNPLYLSHRSRPVHVLTGGSPPPATLVKKVQLLGFQVMHAYGLTEATGPVLFCEWQDEWNRLPENQQMELKARQGLSILGLAEVDVKNKETQESVPRDGKTMGEIVLKGSSIMKGYLKNHKATFEAFKHGWFNTGDVGVIHPDGHIEIKDRSKDIIISGGENISSVEVENVLYKYPKVLEAAVVAMPHPTWGETPCAFVVVEKSETNNEDQVDTFVTRERDLIEYCRENLPHFMCPRKVVFLEELPKNGNGKILKPKLRDIAKGLVAEDEVNVRSKIVQQREDKLRVDHFTSRL</sequence>
<dbReference type="InterPro" id="IPR042099">
    <property type="entry name" value="ANL_N_sf"/>
</dbReference>
<feature type="signal peptide" evidence="3">
    <location>
        <begin position="1"/>
        <end position="27"/>
    </location>
</feature>
<feature type="domain" description="AMP-dependent synthetase/ligase" evidence="4">
    <location>
        <begin position="422"/>
        <end position="807"/>
    </location>
</feature>
<dbReference type="Proteomes" id="UP000682877">
    <property type="component" value="Chromosome 2"/>
</dbReference>
<dbReference type="GO" id="GO:0016874">
    <property type="term" value="F:ligase activity"/>
    <property type="evidence" value="ECO:0007669"/>
    <property type="project" value="UniProtKB-KW"/>
</dbReference>
<dbReference type="PANTHER" id="PTHR43859">
    <property type="entry name" value="ACYL-ACTIVATING ENZYME"/>
    <property type="match status" value="1"/>
</dbReference>
<dbReference type="FunFam" id="3.30.300.30:FF:000008">
    <property type="entry name" value="2,3-dihydroxybenzoate-AMP ligase"/>
    <property type="match status" value="1"/>
</dbReference>
<dbReference type="SUPFAM" id="SSF56801">
    <property type="entry name" value="Acetyl-CoA synthetase-like"/>
    <property type="match status" value="1"/>
</dbReference>
<evidence type="ECO:0000313" key="7">
    <source>
        <dbReference type="Proteomes" id="UP000682877"/>
    </source>
</evidence>
<dbReference type="InterPro" id="IPR025110">
    <property type="entry name" value="AMP-bd_C"/>
</dbReference>
<dbReference type="Gene3D" id="3.30.300.30">
    <property type="match status" value="1"/>
</dbReference>
<dbReference type="InterPro" id="IPR000873">
    <property type="entry name" value="AMP-dep_synth/lig_dom"/>
</dbReference>
<dbReference type="EMBL" id="LR999452">
    <property type="protein sequence ID" value="CAE5963049.1"/>
    <property type="molecule type" value="Genomic_DNA"/>
</dbReference>
<keyword evidence="2" id="KW-0436">Ligase</keyword>
<name>A0A8S1ZN46_ARAAE</name>
<comment type="similarity">
    <text evidence="1">Belongs to the ATP-dependent AMP-binding enzyme family.</text>
</comment>
<dbReference type="Gene3D" id="3.40.50.12780">
    <property type="entry name" value="N-terminal domain of ligase-like"/>
    <property type="match status" value="1"/>
</dbReference>
<evidence type="ECO:0000256" key="3">
    <source>
        <dbReference type="SAM" id="SignalP"/>
    </source>
</evidence>
<feature type="chain" id="PRO_5035719477" evidence="3">
    <location>
        <begin position="28"/>
        <end position="984"/>
    </location>
</feature>
<evidence type="ECO:0000259" key="4">
    <source>
        <dbReference type="Pfam" id="PF00501"/>
    </source>
</evidence>
<evidence type="ECO:0000259" key="5">
    <source>
        <dbReference type="Pfam" id="PF13193"/>
    </source>
</evidence>
<dbReference type="Pfam" id="PF13193">
    <property type="entry name" value="AMP-binding_C"/>
    <property type="match status" value="1"/>
</dbReference>
<dbReference type="Pfam" id="PF00501">
    <property type="entry name" value="AMP-binding"/>
    <property type="match status" value="1"/>
</dbReference>
<evidence type="ECO:0000313" key="6">
    <source>
        <dbReference type="EMBL" id="CAE5963049.1"/>
    </source>
</evidence>
<dbReference type="AlphaFoldDB" id="A0A8S1ZN46"/>
<keyword evidence="3" id="KW-0732">Signal</keyword>
<dbReference type="FunFam" id="3.40.50.12780:FF:000003">
    <property type="entry name" value="Long-chain-fatty-acid--CoA ligase FadD"/>
    <property type="match status" value="1"/>
</dbReference>
<reference evidence="6" key="1">
    <citation type="submission" date="2021-01" db="EMBL/GenBank/DDBJ databases">
        <authorList>
            <person name="Bezrukov I."/>
        </authorList>
    </citation>
    <scope>NUCLEOTIDE SEQUENCE</scope>
</reference>
<accession>A0A8S1ZN46</accession>
<evidence type="ECO:0000256" key="2">
    <source>
        <dbReference type="ARBA" id="ARBA00022598"/>
    </source>
</evidence>
<evidence type="ECO:0000256" key="1">
    <source>
        <dbReference type="ARBA" id="ARBA00006432"/>
    </source>
</evidence>
<dbReference type="SUPFAM" id="SSF53807">
    <property type="entry name" value="Helical backbone' metal receptor"/>
    <property type="match status" value="1"/>
</dbReference>
<feature type="domain" description="AMP-binding enzyme C-terminal" evidence="5">
    <location>
        <begin position="857"/>
        <end position="942"/>
    </location>
</feature>
<gene>
    <name evidence="6" type="ORF">AARE701A_LOCUS4641</name>
</gene>
<dbReference type="InterPro" id="IPR045851">
    <property type="entry name" value="AMP-bd_C_sf"/>
</dbReference>
<keyword evidence="7" id="KW-1185">Reference proteome</keyword>
<proteinExistence type="inferred from homology"/>
<dbReference type="PANTHER" id="PTHR43859:SF25">
    <property type="entry name" value="BENZOATE--COA LIGASE, PEROXISOMAL-RELATED"/>
    <property type="match status" value="1"/>
</dbReference>
<dbReference type="CDD" id="cd12118">
    <property type="entry name" value="ttLC_FACS_AEE21_like"/>
    <property type="match status" value="1"/>
</dbReference>
<organism evidence="6 7">
    <name type="scientific">Arabidopsis arenosa</name>
    <name type="common">Sand rock-cress</name>
    <name type="synonym">Cardaminopsis arenosa</name>
    <dbReference type="NCBI Taxonomy" id="38785"/>
    <lineage>
        <taxon>Eukaryota</taxon>
        <taxon>Viridiplantae</taxon>
        <taxon>Streptophyta</taxon>
        <taxon>Embryophyta</taxon>
        <taxon>Tracheophyta</taxon>
        <taxon>Spermatophyta</taxon>
        <taxon>Magnoliopsida</taxon>
        <taxon>eudicotyledons</taxon>
        <taxon>Gunneridae</taxon>
        <taxon>Pentapetalae</taxon>
        <taxon>rosids</taxon>
        <taxon>malvids</taxon>
        <taxon>Brassicales</taxon>
        <taxon>Brassicaceae</taxon>
        <taxon>Camelineae</taxon>
        <taxon>Arabidopsis</taxon>
    </lineage>
</organism>
<protein>
    <submittedName>
        <fullName evidence="6">Uncharacterized protein</fullName>
    </submittedName>
</protein>